<dbReference type="PANTHER" id="PTHR39624">
    <property type="entry name" value="PROTEIN INVOLVED IN RIMO-MEDIATED BETA-METHYLTHIOLATION OF RIBOSOMAL PROTEIN S12 YCAO"/>
    <property type="match status" value="1"/>
</dbReference>
<dbReference type="AlphaFoldDB" id="A0A0R1NQZ3"/>
<protein>
    <submittedName>
        <fullName evidence="1">OsmC family protein</fullName>
    </submittedName>
</protein>
<dbReference type="InterPro" id="IPR003718">
    <property type="entry name" value="OsmC/Ohr_fam"/>
</dbReference>
<name>A0A0R1NQZ3_9LACO</name>
<gene>
    <name evidence="1" type="ORF">FC98_GL002011</name>
</gene>
<organism evidence="1 2">
    <name type="scientific">Lentilactobacillus kisonensis DSM 19906 = JCM 15041</name>
    <dbReference type="NCBI Taxonomy" id="1423766"/>
    <lineage>
        <taxon>Bacteria</taxon>
        <taxon>Bacillati</taxon>
        <taxon>Bacillota</taxon>
        <taxon>Bacilli</taxon>
        <taxon>Lactobacillales</taxon>
        <taxon>Lactobacillaceae</taxon>
        <taxon>Lentilactobacillus</taxon>
    </lineage>
</organism>
<sequence>MSEYTVHSELRNIGAKTVHTARLHRFISDTPTEHHGTDTGPSPVEYLLGALGACLGASAAAYAHSPKYKVKLSKFDMDFTAETERYPDKSSKVTKIYAKIDCQSPDMDKEKTEQFVEDVIHISTIHNTLQNSVEFSFEISNK</sequence>
<evidence type="ECO:0000313" key="1">
    <source>
        <dbReference type="EMBL" id="KRL22775.1"/>
    </source>
</evidence>
<reference evidence="1 2" key="1">
    <citation type="journal article" date="2015" name="Genome Announc.">
        <title>Expanding the biotechnology potential of lactobacilli through comparative genomics of 213 strains and associated genera.</title>
        <authorList>
            <person name="Sun Z."/>
            <person name="Harris H.M."/>
            <person name="McCann A."/>
            <person name="Guo C."/>
            <person name="Argimon S."/>
            <person name="Zhang W."/>
            <person name="Yang X."/>
            <person name="Jeffery I.B."/>
            <person name="Cooney J.C."/>
            <person name="Kagawa T.F."/>
            <person name="Liu W."/>
            <person name="Song Y."/>
            <person name="Salvetti E."/>
            <person name="Wrobel A."/>
            <person name="Rasinkangas P."/>
            <person name="Parkhill J."/>
            <person name="Rea M.C."/>
            <person name="O'Sullivan O."/>
            <person name="Ritari J."/>
            <person name="Douillard F.P."/>
            <person name="Paul Ross R."/>
            <person name="Yang R."/>
            <person name="Briner A.E."/>
            <person name="Felis G.E."/>
            <person name="de Vos W.M."/>
            <person name="Barrangou R."/>
            <person name="Klaenhammer T.R."/>
            <person name="Caufield P.W."/>
            <person name="Cui Y."/>
            <person name="Zhang H."/>
            <person name="O'Toole P.W."/>
        </authorList>
    </citation>
    <scope>NUCLEOTIDE SEQUENCE [LARGE SCALE GENOMIC DNA]</scope>
    <source>
        <strain evidence="1 2">DSM 19906</strain>
    </source>
</reference>
<evidence type="ECO:0000313" key="2">
    <source>
        <dbReference type="Proteomes" id="UP000051439"/>
    </source>
</evidence>
<dbReference type="Proteomes" id="UP000051439">
    <property type="component" value="Unassembled WGS sequence"/>
</dbReference>
<accession>A0A0R1NQZ3</accession>
<dbReference type="InterPro" id="IPR036102">
    <property type="entry name" value="OsmC/Ohrsf"/>
</dbReference>
<dbReference type="Pfam" id="PF02566">
    <property type="entry name" value="OsmC"/>
    <property type="match status" value="1"/>
</dbReference>
<dbReference type="Gene3D" id="3.30.300.20">
    <property type="match status" value="1"/>
</dbReference>
<keyword evidence="2" id="KW-1185">Reference proteome</keyword>
<proteinExistence type="predicted"/>
<comment type="caution">
    <text evidence="1">The sequence shown here is derived from an EMBL/GenBank/DDBJ whole genome shotgun (WGS) entry which is preliminary data.</text>
</comment>
<dbReference type="InterPro" id="IPR015946">
    <property type="entry name" value="KH_dom-like_a/b"/>
</dbReference>
<dbReference type="EMBL" id="AZEB01000004">
    <property type="protein sequence ID" value="KRL22775.1"/>
    <property type="molecule type" value="Genomic_DNA"/>
</dbReference>
<dbReference type="PANTHER" id="PTHR39624:SF2">
    <property type="entry name" value="OSMC-LIKE PROTEIN"/>
    <property type="match status" value="1"/>
</dbReference>
<dbReference type="SUPFAM" id="SSF82784">
    <property type="entry name" value="OsmC-like"/>
    <property type="match status" value="1"/>
</dbReference>
<dbReference type="RefSeq" id="WP_054654407.1">
    <property type="nucleotide sequence ID" value="NZ_AZEB01000004.1"/>
</dbReference>
<dbReference type="PATRIC" id="fig|1423766.4.peg.2086"/>